<evidence type="ECO:0000256" key="3">
    <source>
        <dbReference type="ARBA" id="ARBA00022448"/>
    </source>
</evidence>
<evidence type="ECO:0000256" key="13">
    <source>
        <dbReference type="SAM" id="Phobius"/>
    </source>
</evidence>
<evidence type="ECO:0000313" key="16">
    <source>
        <dbReference type="Proteomes" id="UP001221189"/>
    </source>
</evidence>
<keyword evidence="3" id="KW-0813">Transport</keyword>
<feature type="domain" description="Cytochrome b561 bacterial/Ni-hydrogenase" evidence="14">
    <location>
        <begin position="8"/>
        <end position="181"/>
    </location>
</feature>
<evidence type="ECO:0000256" key="5">
    <source>
        <dbReference type="ARBA" id="ARBA00022617"/>
    </source>
</evidence>
<organism evidence="15 16">
    <name type="scientific">Roseateles albus</name>
    <dbReference type="NCBI Taxonomy" id="2987525"/>
    <lineage>
        <taxon>Bacteria</taxon>
        <taxon>Pseudomonadati</taxon>
        <taxon>Pseudomonadota</taxon>
        <taxon>Betaproteobacteria</taxon>
        <taxon>Burkholderiales</taxon>
        <taxon>Sphaerotilaceae</taxon>
        <taxon>Roseateles</taxon>
    </lineage>
</organism>
<comment type="similarity">
    <text evidence="12">Belongs to the cytochrome b561 family.</text>
</comment>
<dbReference type="SUPFAM" id="SSF81342">
    <property type="entry name" value="Transmembrane di-heme cytochromes"/>
    <property type="match status" value="1"/>
</dbReference>
<comment type="subcellular location">
    <subcellularLocation>
        <location evidence="2">Cell membrane</location>
        <topology evidence="2">Multi-pass membrane protein</topology>
    </subcellularLocation>
</comment>
<evidence type="ECO:0000259" key="14">
    <source>
        <dbReference type="Pfam" id="PF01292"/>
    </source>
</evidence>
<accession>A0ABT5KEH8</accession>
<proteinExistence type="inferred from homology"/>
<keyword evidence="7" id="KW-0479">Metal-binding</keyword>
<evidence type="ECO:0000256" key="11">
    <source>
        <dbReference type="ARBA" id="ARBA00023136"/>
    </source>
</evidence>
<dbReference type="PANTHER" id="PTHR30529">
    <property type="entry name" value="CYTOCHROME B561"/>
    <property type="match status" value="1"/>
</dbReference>
<evidence type="ECO:0000256" key="8">
    <source>
        <dbReference type="ARBA" id="ARBA00022982"/>
    </source>
</evidence>
<keyword evidence="6 13" id="KW-0812">Transmembrane</keyword>
<feature type="transmembrane region" description="Helical" evidence="13">
    <location>
        <begin position="148"/>
        <end position="169"/>
    </location>
</feature>
<feature type="transmembrane region" description="Helical" evidence="13">
    <location>
        <begin position="81"/>
        <end position="99"/>
    </location>
</feature>
<dbReference type="InterPro" id="IPR011577">
    <property type="entry name" value="Cyt_b561_bac/Ni-Hgenase"/>
</dbReference>
<evidence type="ECO:0000256" key="12">
    <source>
        <dbReference type="ARBA" id="ARBA00037975"/>
    </source>
</evidence>
<evidence type="ECO:0000256" key="9">
    <source>
        <dbReference type="ARBA" id="ARBA00022989"/>
    </source>
</evidence>
<protein>
    <submittedName>
        <fullName evidence="15">Cytochrome b</fullName>
    </submittedName>
</protein>
<feature type="transmembrane region" description="Helical" evidence="13">
    <location>
        <begin position="12"/>
        <end position="32"/>
    </location>
</feature>
<comment type="caution">
    <text evidence="15">The sequence shown here is derived from an EMBL/GenBank/DDBJ whole genome shotgun (WGS) entry which is preliminary data.</text>
</comment>
<evidence type="ECO:0000313" key="15">
    <source>
        <dbReference type="EMBL" id="MDC8772323.1"/>
    </source>
</evidence>
<evidence type="ECO:0000256" key="7">
    <source>
        <dbReference type="ARBA" id="ARBA00022723"/>
    </source>
</evidence>
<evidence type="ECO:0000256" key="10">
    <source>
        <dbReference type="ARBA" id="ARBA00023004"/>
    </source>
</evidence>
<keyword evidence="5" id="KW-0349">Heme</keyword>
<keyword evidence="4" id="KW-1003">Cell membrane</keyword>
<dbReference type="RefSeq" id="WP_273600519.1">
    <property type="nucleotide sequence ID" value="NZ_JAQQXT010000006.1"/>
</dbReference>
<evidence type="ECO:0000256" key="1">
    <source>
        <dbReference type="ARBA" id="ARBA00001970"/>
    </source>
</evidence>
<dbReference type="InterPro" id="IPR016174">
    <property type="entry name" value="Di-haem_cyt_TM"/>
</dbReference>
<reference evidence="15 16" key="1">
    <citation type="submission" date="2022-10" db="EMBL/GenBank/DDBJ databases">
        <title>Paucibacter sp. hw1 Genome sequencing.</title>
        <authorList>
            <person name="Park S."/>
        </authorList>
    </citation>
    <scope>NUCLEOTIDE SEQUENCE [LARGE SCALE GENOMIC DNA]</scope>
    <source>
        <strain evidence="16">hw1</strain>
    </source>
</reference>
<gene>
    <name evidence="15" type="ORF">PRZ03_12135</name>
</gene>
<feature type="transmembrane region" description="Helical" evidence="13">
    <location>
        <begin position="38"/>
        <end position="61"/>
    </location>
</feature>
<evidence type="ECO:0000256" key="6">
    <source>
        <dbReference type="ARBA" id="ARBA00022692"/>
    </source>
</evidence>
<sequence>MDQPNKLSPISVALHWLVGLGMIALTAIGLYMSRAEVWALYPIHKSVGVLLFVLILARVVWRLKNGWPAHLAGGSKLEQALAKLVHWLLILATLAMPISGMMNSGAGGHGIDVFGLQIVPSQHSADKPDQALPYNAGVAELGDEMHEWIAYLLILALVLHVAGALKHHLVYKDGVLRRMLGSRIEP</sequence>
<keyword evidence="11 13" id="KW-0472">Membrane</keyword>
<dbReference type="Proteomes" id="UP001221189">
    <property type="component" value="Unassembled WGS sequence"/>
</dbReference>
<name>A0ABT5KEH8_9BURK</name>
<dbReference type="InterPro" id="IPR052168">
    <property type="entry name" value="Cytochrome_b561_oxidase"/>
</dbReference>
<keyword evidence="8" id="KW-0249">Electron transport</keyword>
<keyword evidence="9 13" id="KW-1133">Transmembrane helix</keyword>
<keyword evidence="10" id="KW-0408">Iron</keyword>
<evidence type="ECO:0000256" key="4">
    <source>
        <dbReference type="ARBA" id="ARBA00022475"/>
    </source>
</evidence>
<dbReference type="PANTHER" id="PTHR30529:SF7">
    <property type="entry name" value="CYTOCHROME B561 BACTERIAL_NI-HYDROGENASE DOMAIN-CONTAINING PROTEIN"/>
    <property type="match status" value="1"/>
</dbReference>
<dbReference type="Pfam" id="PF01292">
    <property type="entry name" value="Ni_hydr_CYTB"/>
    <property type="match status" value="1"/>
</dbReference>
<dbReference type="EMBL" id="JAQQXT010000006">
    <property type="protein sequence ID" value="MDC8772323.1"/>
    <property type="molecule type" value="Genomic_DNA"/>
</dbReference>
<evidence type="ECO:0000256" key="2">
    <source>
        <dbReference type="ARBA" id="ARBA00004651"/>
    </source>
</evidence>
<keyword evidence="16" id="KW-1185">Reference proteome</keyword>
<comment type="cofactor">
    <cofactor evidence="1">
        <name>heme b</name>
        <dbReference type="ChEBI" id="CHEBI:60344"/>
    </cofactor>
</comment>